<name>A0A4R5LXV9_9BURK</name>
<dbReference type="PANTHER" id="PTHR33840:SF1">
    <property type="entry name" value="TLE1 PHOSPHOLIPASE DOMAIN-CONTAINING PROTEIN"/>
    <property type="match status" value="1"/>
</dbReference>
<dbReference type="Proteomes" id="UP000295722">
    <property type="component" value="Unassembled WGS sequence"/>
</dbReference>
<accession>A0A4R5LXV9</accession>
<dbReference type="OrthoDB" id="4378831at2"/>
<comment type="caution">
    <text evidence="2">The sequence shown here is derived from an EMBL/GenBank/DDBJ whole genome shotgun (WGS) entry which is preliminary data.</text>
</comment>
<dbReference type="PANTHER" id="PTHR33840">
    <property type="match status" value="1"/>
</dbReference>
<dbReference type="EMBL" id="SMRP01000053">
    <property type="protein sequence ID" value="TDG16951.1"/>
    <property type="molecule type" value="Genomic_DNA"/>
</dbReference>
<dbReference type="Pfam" id="PF09994">
    <property type="entry name" value="T6SS_Tle1-like_cat"/>
    <property type="match status" value="1"/>
</dbReference>
<evidence type="ECO:0000313" key="2">
    <source>
        <dbReference type="EMBL" id="TDG16951.1"/>
    </source>
</evidence>
<protein>
    <submittedName>
        <fullName evidence="2">DUF2235 domain-containing protein</fullName>
    </submittedName>
</protein>
<dbReference type="RefSeq" id="WP_133200190.1">
    <property type="nucleotide sequence ID" value="NZ_JBHUCW010000028.1"/>
</dbReference>
<proteinExistence type="predicted"/>
<gene>
    <name evidence="2" type="ORF">EYW47_39320</name>
</gene>
<feature type="domain" description="T6SS Phospholipase effector Tle1-like catalytic" evidence="1">
    <location>
        <begin position="294"/>
        <end position="407"/>
    </location>
</feature>
<evidence type="ECO:0000259" key="1">
    <source>
        <dbReference type="Pfam" id="PF09994"/>
    </source>
</evidence>
<dbReference type="InterPro" id="IPR018712">
    <property type="entry name" value="Tle1-like_cat"/>
</dbReference>
<reference evidence="2 3" key="1">
    <citation type="submission" date="2019-03" db="EMBL/GenBank/DDBJ databases">
        <title>Paraburkholderia sp. 4M-K11, isolated from subtropical forest soil.</title>
        <authorList>
            <person name="Gao Z.-H."/>
            <person name="Qiu L.-H."/>
        </authorList>
    </citation>
    <scope>NUCLEOTIDE SEQUENCE [LARGE SCALE GENOMIC DNA]</scope>
    <source>
        <strain evidence="2 3">4M-K11</strain>
    </source>
</reference>
<organism evidence="2 3">
    <name type="scientific">Paraburkholderia silviterrae</name>
    <dbReference type="NCBI Taxonomy" id="2528715"/>
    <lineage>
        <taxon>Bacteria</taxon>
        <taxon>Pseudomonadati</taxon>
        <taxon>Pseudomonadota</taxon>
        <taxon>Betaproteobacteria</taxon>
        <taxon>Burkholderiales</taxon>
        <taxon>Burkholderiaceae</taxon>
        <taxon>Paraburkholderia</taxon>
    </lineage>
</organism>
<sequence length="800" mass="87518">MSFRFAEAERPDVGVVTSAEQDAILHRLTGDDGLSCCKTLHIGLFFDGTRNNAERDTNSGKQSNVARLRDVFPVDRYHRVIYVAGVGTPFVDEIGDYGAGLQAAAGAAAGWAGEGRINWALLQIHNVLHEYVYGNALSIAAGKKDKDIVKSMSADMNFKGIDLGGTPPQPGSLGDINARSNAGVGALKMMAAEKIGVELEWSVDSIWAQLNGELSKRWVAAMHAYDAKRRQILRERRVDLKQRIGDQLTRGKPKLQRIRLSVFGFSRGSAEARTFSNWLIDALDEDFSLCGVPVSFDFLGIFDTVASVGIAQSTAATMFDGHGGWGRKELMAVPGYVRRCVHMVAAHEPRGSFPLDLIDQQAAGREEVVYPGVHSDVGGGYGAGEQGKGKDDADKLSQIPLLDMYREARKSGVPLDIKGRQVTKQAADAFKVSPGLKQAFAAYVKASANTYYAAENGTPGLMRAHYGLYLRWRRMRLDNLKNQPWYKAALASYPQDAADLDSANAELKAEWLDLLDIEKKGEGPPTLRRYATRYAQTWVRDNPKQAVKFAPALVPAAYIMSGPVGTLVVYIGSKADGFANEQLADKWQEWREVQSEWNQGPPAAPISALYDDYMHDSRAWFKPFGADDDAWNYGQIQDLKDKQAAYKRAHDAWQAISGGASPGAAQVLQAAGAGTVGAGPAGFISPASEPQSPLTAAQTDLLKRYDTAMQAAQKARAVKEPLAPSDSTVLTDPAVTKGLALQNSGREFYFQWGFLRWRTVYVNGERWYPPYVPTPQEEYEAARQTAQFNLDKNGIGAIFQ</sequence>
<dbReference type="AlphaFoldDB" id="A0A4R5LXV9"/>
<keyword evidence="3" id="KW-1185">Reference proteome</keyword>
<evidence type="ECO:0000313" key="3">
    <source>
        <dbReference type="Proteomes" id="UP000295722"/>
    </source>
</evidence>